<evidence type="ECO:0000313" key="2">
    <source>
        <dbReference type="Proteomes" id="UP000184267"/>
    </source>
</evidence>
<name>A0A1M2VC54_TRAPU</name>
<accession>A0A1M2VC54</accession>
<sequence length="275" mass="30948">MIFETFVGGEHRSWLARISTLCKALMPDVEAALYRQTAVFSWNTTLLCHALIKRPYLALAVRSLIVLCTDGCAGIKQPLKSAFQLLTSLIRLELIVDDPSIFASLLGAPFRLRILLAGGHHYPACFEAILASQPSLELLVLFFTTGLMEHPRGRSACMLFDAIPVLWCLRIYGYEEFAGTDTIAEVFTRAEDKTCKVYGKVYRWAEVKGWRTRCSMMRSPRRCAVRRLVRESKAVAFAGSFVIPRTRKSQPSAIPWLTTRGIDAFSSFSRRARST</sequence>
<organism evidence="1 2">
    <name type="scientific">Trametes pubescens</name>
    <name type="common">White-rot fungus</name>
    <dbReference type="NCBI Taxonomy" id="154538"/>
    <lineage>
        <taxon>Eukaryota</taxon>
        <taxon>Fungi</taxon>
        <taxon>Dikarya</taxon>
        <taxon>Basidiomycota</taxon>
        <taxon>Agaricomycotina</taxon>
        <taxon>Agaricomycetes</taxon>
        <taxon>Polyporales</taxon>
        <taxon>Polyporaceae</taxon>
        <taxon>Trametes</taxon>
    </lineage>
</organism>
<keyword evidence="2" id="KW-1185">Reference proteome</keyword>
<comment type="caution">
    <text evidence="1">The sequence shown here is derived from an EMBL/GenBank/DDBJ whole genome shotgun (WGS) entry which is preliminary data.</text>
</comment>
<evidence type="ECO:0000313" key="1">
    <source>
        <dbReference type="EMBL" id="OJT05135.1"/>
    </source>
</evidence>
<reference evidence="1 2" key="1">
    <citation type="submission" date="2016-10" db="EMBL/GenBank/DDBJ databases">
        <title>Genome sequence of the basidiomycete white-rot fungus Trametes pubescens.</title>
        <authorList>
            <person name="Makela M.R."/>
            <person name="Granchi Z."/>
            <person name="Peng M."/>
            <person name="De Vries R.P."/>
            <person name="Grigoriev I."/>
            <person name="Riley R."/>
            <person name="Hilden K."/>
        </authorList>
    </citation>
    <scope>NUCLEOTIDE SEQUENCE [LARGE SCALE GENOMIC DNA]</scope>
    <source>
        <strain evidence="1 2">FBCC735</strain>
    </source>
</reference>
<dbReference type="OrthoDB" id="2755573at2759"/>
<dbReference type="AlphaFoldDB" id="A0A1M2VC54"/>
<proteinExistence type="predicted"/>
<dbReference type="Proteomes" id="UP000184267">
    <property type="component" value="Unassembled WGS sequence"/>
</dbReference>
<protein>
    <submittedName>
        <fullName evidence="1">Uncharacterized protein</fullName>
    </submittedName>
</protein>
<dbReference type="EMBL" id="MNAD01001484">
    <property type="protein sequence ID" value="OJT05135.1"/>
    <property type="molecule type" value="Genomic_DNA"/>
</dbReference>
<gene>
    <name evidence="1" type="ORF">TRAPUB_4061</name>
</gene>